<evidence type="ECO:0000259" key="9">
    <source>
        <dbReference type="Pfam" id="PF00884"/>
    </source>
</evidence>
<feature type="region of interest" description="Disordered" evidence="7">
    <location>
        <begin position="30"/>
        <end position="49"/>
    </location>
</feature>
<comment type="cofactor">
    <cofactor evidence="1">
        <name>Ca(2+)</name>
        <dbReference type="ChEBI" id="CHEBI:29108"/>
    </cofactor>
</comment>
<keyword evidence="4 8" id="KW-0732">Signal</keyword>
<keyword evidence="6" id="KW-0106">Calcium</keyword>
<reference evidence="10 11" key="1">
    <citation type="submission" date="2019-02" db="EMBL/GenBank/DDBJ databases">
        <title>Deep-cultivation of Planctomycetes and their phenomic and genomic characterization uncovers novel biology.</title>
        <authorList>
            <person name="Wiegand S."/>
            <person name="Jogler M."/>
            <person name="Boedeker C."/>
            <person name="Pinto D."/>
            <person name="Vollmers J."/>
            <person name="Rivas-Marin E."/>
            <person name="Kohn T."/>
            <person name="Peeters S.H."/>
            <person name="Heuer A."/>
            <person name="Rast P."/>
            <person name="Oberbeckmann S."/>
            <person name="Bunk B."/>
            <person name="Jeske O."/>
            <person name="Meyerdierks A."/>
            <person name="Storesund J.E."/>
            <person name="Kallscheuer N."/>
            <person name="Luecker S."/>
            <person name="Lage O.M."/>
            <person name="Pohl T."/>
            <person name="Merkel B.J."/>
            <person name="Hornburger P."/>
            <person name="Mueller R.-W."/>
            <person name="Bruemmer F."/>
            <person name="Labrenz M."/>
            <person name="Spormann A.M."/>
            <person name="Op Den Camp H."/>
            <person name="Overmann J."/>
            <person name="Amann R."/>
            <person name="Jetten M.S.M."/>
            <person name="Mascher T."/>
            <person name="Medema M.H."/>
            <person name="Devos D.P."/>
            <person name="Kaster A.-K."/>
            <person name="Ovreas L."/>
            <person name="Rohde M."/>
            <person name="Galperin M.Y."/>
            <person name="Jogler C."/>
        </authorList>
    </citation>
    <scope>NUCLEOTIDE SEQUENCE [LARGE SCALE GENOMIC DNA]</scope>
    <source>
        <strain evidence="10 11">Pan14r</strain>
    </source>
</reference>
<evidence type="ECO:0000256" key="2">
    <source>
        <dbReference type="ARBA" id="ARBA00008779"/>
    </source>
</evidence>
<evidence type="ECO:0000256" key="8">
    <source>
        <dbReference type="SAM" id="SignalP"/>
    </source>
</evidence>
<dbReference type="CDD" id="cd16027">
    <property type="entry name" value="SGSH"/>
    <property type="match status" value="1"/>
</dbReference>
<evidence type="ECO:0000256" key="1">
    <source>
        <dbReference type="ARBA" id="ARBA00001913"/>
    </source>
</evidence>
<comment type="similarity">
    <text evidence="2">Belongs to the sulfatase family.</text>
</comment>
<dbReference type="RefSeq" id="WP_231598412.1">
    <property type="nucleotide sequence ID" value="NZ_SJPL01000001.1"/>
</dbReference>
<evidence type="ECO:0000256" key="7">
    <source>
        <dbReference type="SAM" id="MobiDB-lite"/>
    </source>
</evidence>
<proteinExistence type="inferred from homology"/>
<dbReference type="InterPro" id="IPR050738">
    <property type="entry name" value="Sulfatase"/>
</dbReference>
<comment type="caution">
    <text evidence="10">The sequence shown here is derived from an EMBL/GenBank/DDBJ whole genome shotgun (WGS) entry which is preliminary data.</text>
</comment>
<dbReference type="PANTHER" id="PTHR42693:SF42">
    <property type="entry name" value="ARYLSULFATASE G"/>
    <property type="match status" value="1"/>
</dbReference>
<dbReference type="Pfam" id="PF00884">
    <property type="entry name" value="Sulfatase"/>
    <property type="match status" value="1"/>
</dbReference>
<dbReference type="SUPFAM" id="SSF53649">
    <property type="entry name" value="Alkaline phosphatase-like"/>
    <property type="match status" value="1"/>
</dbReference>
<keyword evidence="11" id="KW-1185">Reference proteome</keyword>
<accession>A0A5C5Y2W7</accession>
<dbReference type="EC" id="3.1.6.1" evidence="10"/>
<dbReference type="EMBL" id="SJPL01000001">
    <property type="protein sequence ID" value="TWT69139.1"/>
    <property type="molecule type" value="Genomic_DNA"/>
</dbReference>
<dbReference type="InterPro" id="IPR000917">
    <property type="entry name" value="Sulfatase_N"/>
</dbReference>
<evidence type="ECO:0000256" key="4">
    <source>
        <dbReference type="ARBA" id="ARBA00022729"/>
    </source>
</evidence>
<feature type="chain" id="PRO_5022813823" evidence="8">
    <location>
        <begin position="27"/>
        <end position="462"/>
    </location>
</feature>
<dbReference type="GO" id="GO:0046872">
    <property type="term" value="F:metal ion binding"/>
    <property type="evidence" value="ECO:0007669"/>
    <property type="project" value="UniProtKB-KW"/>
</dbReference>
<protein>
    <submittedName>
        <fullName evidence="10">Arylsulfatase</fullName>
        <ecNumber evidence="10">3.1.6.1</ecNumber>
    </submittedName>
</protein>
<gene>
    <name evidence="10" type="primary">atsA_34</name>
    <name evidence="10" type="ORF">Pan14r_14230</name>
</gene>
<feature type="signal peptide" evidence="8">
    <location>
        <begin position="1"/>
        <end position="26"/>
    </location>
</feature>
<dbReference type="PANTHER" id="PTHR42693">
    <property type="entry name" value="ARYLSULFATASE FAMILY MEMBER"/>
    <property type="match status" value="1"/>
</dbReference>
<evidence type="ECO:0000313" key="10">
    <source>
        <dbReference type="EMBL" id="TWT69139.1"/>
    </source>
</evidence>
<dbReference type="Gene3D" id="3.30.1120.10">
    <property type="match status" value="1"/>
</dbReference>
<evidence type="ECO:0000256" key="3">
    <source>
        <dbReference type="ARBA" id="ARBA00022723"/>
    </source>
</evidence>
<dbReference type="Gene3D" id="3.40.720.10">
    <property type="entry name" value="Alkaline Phosphatase, subunit A"/>
    <property type="match status" value="1"/>
</dbReference>
<keyword evidence="5 10" id="KW-0378">Hydrolase</keyword>
<evidence type="ECO:0000256" key="5">
    <source>
        <dbReference type="ARBA" id="ARBA00022801"/>
    </source>
</evidence>
<dbReference type="AlphaFoldDB" id="A0A5C5Y2W7"/>
<feature type="domain" description="Sulfatase N-terminal" evidence="9">
    <location>
        <begin position="48"/>
        <end position="356"/>
    </location>
</feature>
<evidence type="ECO:0000313" key="11">
    <source>
        <dbReference type="Proteomes" id="UP000317238"/>
    </source>
</evidence>
<name>A0A5C5Y2W7_9PLAN</name>
<keyword evidence="3" id="KW-0479">Metal-binding</keyword>
<evidence type="ECO:0000256" key="6">
    <source>
        <dbReference type="ARBA" id="ARBA00022837"/>
    </source>
</evidence>
<dbReference type="Proteomes" id="UP000317238">
    <property type="component" value="Unassembled WGS sequence"/>
</dbReference>
<dbReference type="GO" id="GO:0004065">
    <property type="term" value="F:arylsulfatase activity"/>
    <property type="evidence" value="ECO:0007669"/>
    <property type="project" value="UniProtKB-EC"/>
</dbReference>
<sequence length="462" mass="51629" precursor="true">MKSMHLRHFRILFVLIAMCVLSDAWAGRAEADDSEGPGSGASGGSDRPNVVMIISDDQAWTDYGFMGHEHIRTPRLDELAAQSLTFTRGYVPTSLCRPSLATMISGLYPHHHGIVGNDPPWAGMDAGQRRPPHTAQPYLQSRIDYLRHIDAMTTLPDRLAPLGYRSLQTGKWWEGNFRRGGFDAGMTIGDMSRDGRHGDKGLAIGRQGIAEIDEFLDQSVNDHAPFFVWYAPFLPHTPHTPPQRLLDKYEPVAPSLSIAKYWAMCEWFDESCGAVLDSLQQRGLNDNTIVLYVCDNGWINRTDASRYAPRSKRSPNEGGIRTPIMVRWPGHVEPKMENDQMASSIDLVPTVLAAAGQDIPTELPGINLLDAAAVEGRNQLVGEIFDHDIRSQTDPAASLQYRWIIRDSMKLIDPSELMDDQSLQLYDLADDPHENHDLAAERPDLVESLSEALDQWWAPKTK</sequence>
<dbReference type="InterPro" id="IPR017850">
    <property type="entry name" value="Alkaline_phosphatase_core_sf"/>
</dbReference>
<organism evidence="10 11">
    <name type="scientific">Crateriforma conspicua</name>
    <dbReference type="NCBI Taxonomy" id="2527996"/>
    <lineage>
        <taxon>Bacteria</taxon>
        <taxon>Pseudomonadati</taxon>
        <taxon>Planctomycetota</taxon>
        <taxon>Planctomycetia</taxon>
        <taxon>Planctomycetales</taxon>
        <taxon>Planctomycetaceae</taxon>
        <taxon>Crateriforma</taxon>
    </lineage>
</organism>